<dbReference type="AlphaFoldDB" id="A0A915IWD5"/>
<sequence>MVILACKYWLKNLAKMSNWKFKKCQINSPEEKHHQAGKGLNIADHSKTHGLGQFFGDFFVI</sequence>
<proteinExistence type="predicted"/>
<protein>
    <submittedName>
        <fullName evidence="2">Uncharacterized protein</fullName>
    </submittedName>
</protein>
<evidence type="ECO:0000313" key="1">
    <source>
        <dbReference type="Proteomes" id="UP000887565"/>
    </source>
</evidence>
<dbReference type="Proteomes" id="UP000887565">
    <property type="component" value="Unplaced"/>
</dbReference>
<evidence type="ECO:0000313" key="2">
    <source>
        <dbReference type="WBParaSite" id="nRc.2.0.1.t18394-RA"/>
    </source>
</evidence>
<name>A0A915IWD5_ROMCU</name>
<accession>A0A915IWD5</accession>
<dbReference type="WBParaSite" id="nRc.2.0.1.t18394-RA">
    <property type="protein sequence ID" value="nRc.2.0.1.t18394-RA"/>
    <property type="gene ID" value="nRc.2.0.1.g18394"/>
</dbReference>
<keyword evidence="1" id="KW-1185">Reference proteome</keyword>
<organism evidence="1 2">
    <name type="scientific">Romanomermis culicivorax</name>
    <name type="common">Nematode worm</name>
    <dbReference type="NCBI Taxonomy" id="13658"/>
    <lineage>
        <taxon>Eukaryota</taxon>
        <taxon>Metazoa</taxon>
        <taxon>Ecdysozoa</taxon>
        <taxon>Nematoda</taxon>
        <taxon>Enoplea</taxon>
        <taxon>Dorylaimia</taxon>
        <taxon>Mermithida</taxon>
        <taxon>Mermithoidea</taxon>
        <taxon>Mermithidae</taxon>
        <taxon>Romanomermis</taxon>
    </lineage>
</organism>
<reference evidence="2" key="1">
    <citation type="submission" date="2022-11" db="UniProtKB">
        <authorList>
            <consortium name="WormBaseParasite"/>
        </authorList>
    </citation>
    <scope>IDENTIFICATION</scope>
</reference>